<dbReference type="EMBL" id="CAADFF010000002">
    <property type="protein sequence ID" value="VFJ86303.1"/>
    <property type="molecule type" value="Genomic_DNA"/>
</dbReference>
<dbReference type="NCBIfam" id="TIGR01891">
    <property type="entry name" value="amidohydrolases"/>
    <property type="match status" value="1"/>
</dbReference>
<dbReference type="InterPro" id="IPR011650">
    <property type="entry name" value="Peptidase_M20_dimer"/>
</dbReference>
<dbReference type="GO" id="GO:0046872">
    <property type="term" value="F:metal ion binding"/>
    <property type="evidence" value="ECO:0007669"/>
    <property type="project" value="UniProtKB-KW"/>
</dbReference>
<sequence>MNIDSREISKEIDGIIPKVKEIRHCLHENPELSLREHDTAQYIRNQLVDIGIDILPPVLGTDVIAYLNCGNADNNVTLRADMDALPIQEAQEDLAYRSKNDNIMHACGHDGHTAMLIGAAMILGKYRSKLDGSIRFVFQPGEELAAAGKDLVVDKGILNSPRPKAVLALHACPILPVGSIASKPGPFLAAADIYEITIKGKGGHGSRPEETIDPIMTATKIINSLYLLPSRRFRALDALVISICKIAGGTASNVVPDRVTMGGTARYFSKAVGEELPRLFEHTIRTECENAGARYELDYKSSYIPTVNDRDIVDTCKAVTKKYIGESMWFDMEEPVMGSEDFSYYIDKNPGGLFFLGMGEDCPNLHSNLFNFNDDALKNGILFFVLSTMELMEGMR</sequence>
<keyword evidence="1 4" id="KW-0378">Hydrolase</keyword>
<dbReference type="PIRSF" id="PIRSF005962">
    <property type="entry name" value="Pept_M20D_amidohydro"/>
    <property type="match status" value="1"/>
</dbReference>
<dbReference type="CDD" id="cd03886">
    <property type="entry name" value="M20_Acy1"/>
    <property type="match status" value="1"/>
</dbReference>
<accession>A0A450U5B5</accession>
<keyword evidence="2" id="KW-0479">Metal-binding</keyword>
<gene>
    <name evidence="4" type="ORF">BECKLFY1418B_GA0070995_100280</name>
</gene>
<name>A0A450U5B5_9GAMM</name>
<dbReference type="InterPro" id="IPR036264">
    <property type="entry name" value="Bact_exopeptidase_dim_dom"/>
</dbReference>
<dbReference type="SUPFAM" id="SSF53187">
    <property type="entry name" value="Zn-dependent exopeptidases"/>
    <property type="match status" value="1"/>
</dbReference>
<dbReference type="GO" id="GO:0050118">
    <property type="term" value="F:N-acetyldiaminopimelate deacetylase activity"/>
    <property type="evidence" value="ECO:0007669"/>
    <property type="project" value="UniProtKB-ARBA"/>
</dbReference>
<dbReference type="Gene3D" id="3.40.630.10">
    <property type="entry name" value="Zn peptidases"/>
    <property type="match status" value="1"/>
</dbReference>
<comment type="cofactor">
    <cofactor evidence="2">
        <name>Mn(2+)</name>
        <dbReference type="ChEBI" id="CHEBI:29035"/>
    </cofactor>
    <text evidence="2">The Mn(2+) ion enhances activity.</text>
</comment>
<feature type="domain" description="Peptidase M20 dimerisation" evidence="3">
    <location>
        <begin position="194"/>
        <end position="287"/>
    </location>
</feature>
<feature type="binding site" evidence="2">
    <location>
        <position position="366"/>
    </location>
    <ligand>
        <name>Mn(2+)</name>
        <dbReference type="ChEBI" id="CHEBI:29035"/>
        <label>2</label>
    </ligand>
</feature>
<proteinExistence type="predicted"/>
<feature type="binding site" evidence="2">
    <location>
        <position position="107"/>
    </location>
    <ligand>
        <name>Mn(2+)</name>
        <dbReference type="ChEBI" id="CHEBI:29035"/>
        <label>2</label>
    </ligand>
</feature>
<protein>
    <submittedName>
        <fullName evidence="4">Amidohydrolase</fullName>
    </submittedName>
</protein>
<dbReference type="PANTHER" id="PTHR11014">
    <property type="entry name" value="PEPTIDASE M20 FAMILY MEMBER"/>
    <property type="match status" value="1"/>
</dbReference>
<dbReference type="InterPro" id="IPR017439">
    <property type="entry name" value="Amidohydrolase"/>
</dbReference>
<feature type="binding site" evidence="2">
    <location>
        <position position="143"/>
    </location>
    <ligand>
        <name>Mn(2+)</name>
        <dbReference type="ChEBI" id="CHEBI:29035"/>
        <label>2</label>
    </ligand>
</feature>
<reference evidence="4" key="1">
    <citation type="submission" date="2019-02" db="EMBL/GenBank/DDBJ databases">
        <authorList>
            <person name="Gruber-Vodicka R. H."/>
            <person name="Seah K. B. B."/>
        </authorList>
    </citation>
    <scope>NUCLEOTIDE SEQUENCE</scope>
    <source>
        <strain evidence="4">BECK_M7</strain>
    </source>
</reference>
<dbReference type="Gene3D" id="3.30.70.360">
    <property type="match status" value="1"/>
</dbReference>
<feature type="binding site" evidence="2">
    <location>
        <position position="109"/>
    </location>
    <ligand>
        <name>Mn(2+)</name>
        <dbReference type="ChEBI" id="CHEBI:29035"/>
        <label>2</label>
    </ligand>
</feature>
<dbReference type="AlphaFoldDB" id="A0A450U5B5"/>
<dbReference type="PANTHER" id="PTHR11014:SF63">
    <property type="entry name" value="METALLOPEPTIDASE, PUTATIVE (AFU_ORTHOLOGUE AFUA_6G09600)-RELATED"/>
    <property type="match status" value="1"/>
</dbReference>
<feature type="binding site" evidence="2">
    <location>
        <position position="170"/>
    </location>
    <ligand>
        <name>Mn(2+)</name>
        <dbReference type="ChEBI" id="CHEBI:29035"/>
        <label>2</label>
    </ligand>
</feature>
<dbReference type="Pfam" id="PF07687">
    <property type="entry name" value="M20_dimer"/>
    <property type="match status" value="1"/>
</dbReference>
<dbReference type="FunFam" id="3.30.70.360:FF:000001">
    <property type="entry name" value="N-acetyldiaminopimelate deacetylase"/>
    <property type="match status" value="1"/>
</dbReference>
<dbReference type="Pfam" id="PF01546">
    <property type="entry name" value="Peptidase_M20"/>
    <property type="match status" value="1"/>
</dbReference>
<dbReference type="SUPFAM" id="SSF55031">
    <property type="entry name" value="Bacterial exopeptidase dimerisation domain"/>
    <property type="match status" value="1"/>
</dbReference>
<keyword evidence="2" id="KW-0464">Manganese</keyword>
<evidence type="ECO:0000259" key="3">
    <source>
        <dbReference type="Pfam" id="PF07687"/>
    </source>
</evidence>
<dbReference type="GO" id="GO:0019877">
    <property type="term" value="P:diaminopimelate biosynthetic process"/>
    <property type="evidence" value="ECO:0007669"/>
    <property type="project" value="UniProtKB-ARBA"/>
</dbReference>
<dbReference type="InterPro" id="IPR002933">
    <property type="entry name" value="Peptidase_M20"/>
</dbReference>
<evidence type="ECO:0000256" key="1">
    <source>
        <dbReference type="ARBA" id="ARBA00022801"/>
    </source>
</evidence>
<evidence type="ECO:0000256" key="2">
    <source>
        <dbReference type="PIRSR" id="PIRSR005962-1"/>
    </source>
</evidence>
<evidence type="ECO:0000313" key="4">
    <source>
        <dbReference type="EMBL" id="VFJ86303.1"/>
    </source>
</evidence>
<organism evidence="4">
    <name type="scientific">Candidatus Kentrum sp. LFY</name>
    <dbReference type="NCBI Taxonomy" id="2126342"/>
    <lineage>
        <taxon>Bacteria</taxon>
        <taxon>Pseudomonadati</taxon>
        <taxon>Pseudomonadota</taxon>
        <taxon>Gammaproteobacteria</taxon>
        <taxon>Candidatus Kentrum</taxon>
    </lineage>
</organism>